<dbReference type="OrthoDB" id="446258at2759"/>
<evidence type="ECO:0000256" key="1">
    <source>
        <dbReference type="SAM" id="MobiDB-lite"/>
    </source>
</evidence>
<proteinExistence type="predicted"/>
<feature type="compositionally biased region" description="Basic and acidic residues" evidence="1">
    <location>
        <begin position="82"/>
        <end position="91"/>
    </location>
</feature>
<gene>
    <name evidence="2" type="ORF">SNEC2469_LOCUS32622</name>
</gene>
<keyword evidence="3" id="KW-1185">Reference proteome</keyword>
<name>A0A813C1X4_9DINO</name>
<evidence type="ECO:0000313" key="2">
    <source>
        <dbReference type="EMBL" id="CAE7934182.1"/>
    </source>
</evidence>
<dbReference type="Proteomes" id="UP000601435">
    <property type="component" value="Unassembled WGS sequence"/>
</dbReference>
<feature type="non-terminal residue" evidence="2">
    <location>
        <position position="104"/>
    </location>
</feature>
<evidence type="ECO:0000313" key="3">
    <source>
        <dbReference type="Proteomes" id="UP000601435"/>
    </source>
</evidence>
<comment type="caution">
    <text evidence="2">The sequence shown here is derived from an EMBL/GenBank/DDBJ whole genome shotgun (WGS) entry which is preliminary data.</text>
</comment>
<dbReference type="AlphaFoldDB" id="A0A813C1X4"/>
<feature type="region of interest" description="Disordered" evidence="1">
    <location>
        <begin position="73"/>
        <end position="104"/>
    </location>
</feature>
<organism evidence="2 3">
    <name type="scientific">Symbiodinium necroappetens</name>
    <dbReference type="NCBI Taxonomy" id="1628268"/>
    <lineage>
        <taxon>Eukaryota</taxon>
        <taxon>Sar</taxon>
        <taxon>Alveolata</taxon>
        <taxon>Dinophyceae</taxon>
        <taxon>Suessiales</taxon>
        <taxon>Symbiodiniaceae</taxon>
        <taxon>Symbiodinium</taxon>
    </lineage>
</organism>
<accession>A0A813C1X4</accession>
<protein>
    <submittedName>
        <fullName evidence="2">Uncharacterized protein</fullName>
    </submittedName>
</protein>
<feature type="compositionally biased region" description="Polar residues" evidence="1">
    <location>
        <begin position="95"/>
        <end position="104"/>
    </location>
</feature>
<dbReference type="EMBL" id="CAJNJA010083108">
    <property type="protein sequence ID" value="CAE7934182.1"/>
    <property type="molecule type" value="Genomic_DNA"/>
</dbReference>
<sequence length="104" mass="11519">ETIKRELEAVTLALATQQRENGQESHTHLGELLREELTALKDAQSASAASLQEKVGEWTNSLSENVSRVESGLEKVLQSVESQEKDKEKPKSSAGRRTSQNSER</sequence>
<reference evidence="2" key="1">
    <citation type="submission" date="2021-02" db="EMBL/GenBank/DDBJ databases">
        <authorList>
            <person name="Dougan E. K."/>
            <person name="Rhodes N."/>
            <person name="Thang M."/>
            <person name="Chan C."/>
        </authorList>
    </citation>
    <scope>NUCLEOTIDE SEQUENCE</scope>
</reference>